<keyword evidence="2" id="KW-1277">Toxin-antitoxin system</keyword>
<dbReference type="InterPro" id="IPR051803">
    <property type="entry name" value="TA_system_RelE-like_toxin"/>
</dbReference>
<evidence type="ECO:0000256" key="1">
    <source>
        <dbReference type="ARBA" id="ARBA00006226"/>
    </source>
</evidence>
<protein>
    <submittedName>
        <fullName evidence="3">Plasmid stabilization system</fullName>
    </submittedName>
</protein>
<name>B0SVD5_CAUSK</name>
<organism evidence="3">
    <name type="scientific">Caulobacter sp. (strain K31)</name>
    <dbReference type="NCBI Taxonomy" id="366602"/>
    <lineage>
        <taxon>Bacteria</taxon>
        <taxon>Pseudomonadati</taxon>
        <taxon>Pseudomonadota</taxon>
        <taxon>Alphaproteobacteria</taxon>
        <taxon>Caulobacterales</taxon>
        <taxon>Caulobacteraceae</taxon>
        <taxon>Caulobacter</taxon>
    </lineage>
</organism>
<dbReference type="OrthoDB" id="595470at2"/>
<dbReference type="PANTHER" id="PTHR33755">
    <property type="entry name" value="TOXIN PARE1-RELATED"/>
    <property type="match status" value="1"/>
</dbReference>
<dbReference type="EMBL" id="CP000927">
    <property type="protein sequence ID" value="ABZ69974.1"/>
    <property type="molecule type" value="Genomic_DNA"/>
</dbReference>
<dbReference type="AlphaFoldDB" id="B0SVD5"/>
<dbReference type="KEGG" id="cak:Caul_0843"/>
<evidence type="ECO:0000256" key="2">
    <source>
        <dbReference type="ARBA" id="ARBA00022649"/>
    </source>
</evidence>
<reference evidence="3" key="1">
    <citation type="submission" date="2008-01" db="EMBL/GenBank/DDBJ databases">
        <title>Complete sequence of chromosome of Caulobacter sp. K31.</title>
        <authorList>
            <consortium name="US DOE Joint Genome Institute"/>
            <person name="Copeland A."/>
            <person name="Lucas S."/>
            <person name="Lapidus A."/>
            <person name="Barry K."/>
            <person name="Glavina del Rio T."/>
            <person name="Dalin E."/>
            <person name="Tice H."/>
            <person name="Pitluck S."/>
            <person name="Bruce D."/>
            <person name="Goodwin L."/>
            <person name="Thompson L.S."/>
            <person name="Brettin T."/>
            <person name="Detter J.C."/>
            <person name="Han C."/>
            <person name="Schmutz J."/>
            <person name="Larimer F."/>
            <person name="Land M."/>
            <person name="Hauser L."/>
            <person name="Kyrpides N."/>
            <person name="Kim E."/>
            <person name="Stephens C."/>
            <person name="Richardson P."/>
        </authorList>
    </citation>
    <scope>NUCLEOTIDE SEQUENCE [LARGE SCALE GENOMIC DNA]</scope>
    <source>
        <strain evidence="3">K31</strain>
    </source>
</reference>
<dbReference type="Gene3D" id="3.30.2310.20">
    <property type="entry name" value="RelE-like"/>
    <property type="match status" value="1"/>
</dbReference>
<gene>
    <name evidence="3" type="ordered locus">Caul_0843</name>
</gene>
<proteinExistence type="inferred from homology"/>
<evidence type="ECO:0000313" key="3">
    <source>
        <dbReference type="EMBL" id="ABZ69974.1"/>
    </source>
</evidence>
<dbReference type="NCBIfam" id="TIGR02385">
    <property type="entry name" value="RelE_StbE"/>
    <property type="match status" value="1"/>
</dbReference>
<dbReference type="HOGENOM" id="CLU_147162_11_1_5"/>
<sequence>MKVRWTASARLDRLDISDHIAADSPRAAVRMDTLFSEAAEALARFPQMGRAGKVPGTREIFPHERYRLIYEVEDDTVWILALIHTSRQWPPERG</sequence>
<dbReference type="Pfam" id="PF05016">
    <property type="entry name" value="ParE_toxin"/>
    <property type="match status" value="1"/>
</dbReference>
<accession>B0SVD5</accession>
<dbReference type="InterPro" id="IPR007712">
    <property type="entry name" value="RelE/ParE_toxin"/>
</dbReference>
<dbReference type="STRING" id="366602.Caul_0843"/>
<comment type="similarity">
    <text evidence="1">Belongs to the RelE toxin family.</text>
</comment>
<dbReference type="eggNOG" id="COG3668">
    <property type="taxonomic scope" value="Bacteria"/>
</dbReference>
<dbReference type="InterPro" id="IPR035093">
    <property type="entry name" value="RelE/ParE_toxin_dom_sf"/>
</dbReference>